<dbReference type="Pfam" id="PF13738">
    <property type="entry name" value="Pyr_redox_3"/>
    <property type="match status" value="1"/>
</dbReference>
<dbReference type="GeneID" id="28845818"/>
<dbReference type="RefSeq" id="XP_018138909.1">
    <property type="nucleotide sequence ID" value="XM_018281824.1"/>
</dbReference>
<dbReference type="KEGG" id="pchm:VFPPC_02116"/>
<dbReference type="InterPro" id="IPR050982">
    <property type="entry name" value="Auxin_biosynth/cation_transpt"/>
</dbReference>
<dbReference type="InterPro" id="IPR036188">
    <property type="entry name" value="FAD/NAD-bd_sf"/>
</dbReference>
<evidence type="ECO:0000256" key="1">
    <source>
        <dbReference type="ARBA" id="ARBA00023002"/>
    </source>
</evidence>
<dbReference type="Gene3D" id="3.50.50.60">
    <property type="entry name" value="FAD/NAD(P)-binding domain"/>
    <property type="match status" value="1"/>
</dbReference>
<dbReference type="AlphaFoldDB" id="A0A179F713"/>
<dbReference type="PRINTS" id="PR00469">
    <property type="entry name" value="PNDRDTASEII"/>
</dbReference>
<sequence>MSPSPPVVEGFPEYPPRSALPNLTLPASLHHDDINPCQITESWISALRKSIREKNTADLSNLFVEESWWRDLLGLGWKITSKYGPAAISNYVLGSTTAVEVTNVITTPPLHPQIKTTGPATYIQAGFTLTTKFGHGRGVVRLACVTPNEWKAWTVSTELERLTENINGVTIVNGNTETKSEDEFQVLVIGAGQCGVGFAAHLQHMNLRYLLIEQHPRAGDSWRNRYDTLKTHTPNSMDHFPFLPYPSTFPKNMPKDQVADWIESYAKSMNLNIATSTTVKNIHHNEHSFTIDLDVNGVLRTVTSRHIVLSTGLHSDEPIPLRVPGTKTFRGKLYHSSQHKSASQMPDVENKRVTIIGSGTSAHDTAQDFAQHNAKQVTLVQRSPIVFASIESLEKFLLPHWIDPGVRVEDKDLIDKSMPNALVLTLAAGASHLCTLHDKEVLSGLAKAGMAIRTGEDGIGLLDHLYMKGGHIYIDHGAAQMIVDGRIKVHRCKGGVKELYSSGIEMADGTRIESDVVVTATGFEKNGSVVLGLFGNEIAEKVAAHDWGRLDEESERKGWWRPTGFPGLWCMKGAFNWSRQYSGLLAMQIDAIERGYNDDYYMV</sequence>
<organism evidence="2 3">
    <name type="scientific">Pochonia chlamydosporia 170</name>
    <dbReference type="NCBI Taxonomy" id="1380566"/>
    <lineage>
        <taxon>Eukaryota</taxon>
        <taxon>Fungi</taxon>
        <taxon>Dikarya</taxon>
        <taxon>Ascomycota</taxon>
        <taxon>Pezizomycotina</taxon>
        <taxon>Sordariomycetes</taxon>
        <taxon>Hypocreomycetidae</taxon>
        <taxon>Hypocreales</taxon>
        <taxon>Clavicipitaceae</taxon>
        <taxon>Pochonia</taxon>
    </lineage>
</organism>
<dbReference type="SUPFAM" id="SSF51905">
    <property type="entry name" value="FAD/NAD(P)-binding domain"/>
    <property type="match status" value="2"/>
</dbReference>
<dbReference type="OrthoDB" id="74360at2759"/>
<accession>A0A179F713</accession>
<gene>
    <name evidence="2" type="ORF">VFPPC_02116</name>
</gene>
<protein>
    <submittedName>
        <fullName evidence="2">Flavin-binding monooxygenase protein</fullName>
    </submittedName>
</protein>
<keyword evidence="3" id="KW-1185">Reference proteome</keyword>
<proteinExistence type="predicted"/>
<dbReference type="PANTHER" id="PTHR43539:SF24">
    <property type="entry name" value="FAD_NAD(P)-BINDING DOMAIN-CONTAINING PROTEIN-RELATED"/>
    <property type="match status" value="1"/>
</dbReference>
<dbReference type="EMBL" id="LSBJ02000001">
    <property type="protein sequence ID" value="OAQ61100.1"/>
    <property type="molecule type" value="Genomic_DNA"/>
</dbReference>
<dbReference type="PANTHER" id="PTHR43539">
    <property type="entry name" value="FLAVIN-BINDING MONOOXYGENASE-LIKE PROTEIN (AFU_ORTHOLOGUE AFUA_4G09220)"/>
    <property type="match status" value="1"/>
</dbReference>
<dbReference type="GO" id="GO:0004497">
    <property type="term" value="F:monooxygenase activity"/>
    <property type="evidence" value="ECO:0007669"/>
    <property type="project" value="UniProtKB-KW"/>
</dbReference>
<dbReference type="GO" id="GO:0050660">
    <property type="term" value="F:flavin adenine dinucleotide binding"/>
    <property type="evidence" value="ECO:0007669"/>
    <property type="project" value="TreeGrafter"/>
</dbReference>
<evidence type="ECO:0000313" key="2">
    <source>
        <dbReference type="EMBL" id="OAQ61100.1"/>
    </source>
</evidence>
<dbReference type="Proteomes" id="UP000078397">
    <property type="component" value="Unassembled WGS sequence"/>
</dbReference>
<keyword evidence="1" id="KW-0560">Oxidoreductase</keyword>
<keyword evidence="2" id="KW-0503">Monooxygenase</keyword>
<name>A0A179F713_METCM</name>
<reference evidence="2 3" key="1">
    <citation type="journal article" date="2016" name="PLoS Pathog.">
        <title>Biosynthesis of antibiotic leucinostatins in bio-control fungus Purpureocillium lilacinum and their inhibition on phytophthora revealed by genome mining.</title>
        <authorList>
            <person name="Wang G."/>
            <person name="Liu Z."/>
            <person name="Lin R."/>
            <person name="Li E."/>
            <person name="Mao Z."/>
            <person name="Ling J."/>
            <person name="Yang Y."/>
            <person name="Yin W.B."/>
            <person name="Xie B."/>
        </authorList>
    </citation>
    <scope>NUCLEOTIDE SEQUENCE [LARGE SCALE GENOMIC DNA]</scope>
    <source>
        <strain evidence="2">170</strain>
    </source>
</reference>
<evidence type="ECO:0000313" key="3">
    <source>
        <dbReference type="Proteomes" id="UP000078397"/>
    </source>
</evidence>
<comment type="caution">
    <text evidence="2">The sequence shown here is derived from an EMBL/GenBank/DDBJ whole genome shotgun (WGS) entry which is preliminary data.</text>
</comment>